<dbReference type="InterPro" id="IPR019405">
    <property type="entry name" value="Lactonase_7-beta_prop"/>
</dbReference>
<dbReference type="EMBL" id="BSOH01000037">
    <property type="protein sequence ID" value="GLR19852.1"/>
    <property type="molecule type" value="Genomic_DNA"/>
</dbReference>
<gene>
    <name evidence="3" type="ORF">GCM10007940_44680</name>
</gene>
<comment type="similarity">
    <text evidence="1">Belongs to the cycloisomerase 2 family.</text>
</comment>
<sequence length="377" mass="41969">MKIKLYLSIFLICTTNLLISQDNNKTYLFAGSYTSGEKAEGIIVYNFNPETGALNEVEREDDLVNPSFLTISPNGKFLYACTETKMKQSGSVSAFSIDSLSGKIAFINKQKTAGKNPVYVTVDHTGSFVVSANYTDAVVDFFICNPDGSLQQSSQSFEFEGNSIIKGNQDVAHMHSVVFSPDNNFLFAPDLGSDKIHAFDFSINRFLTLDEKLTVQTNKGVGPRHFVFHPNRRYGYCVEELSGTVAFYTYNDGRLKLSNTYPLYKTEQDKYASADIHISPDGRFLYASNRQEEHSIAIFEIDTENGELTMVGHQSTHGETPRSFVIDPSGKFLLVANQSSDQIVVFRRNMETGMLTKIGTKSGLKAPSSLKMYRYGG</sequence>
<dbReference type="Gene3D" id="2.130.10.10">
    <property type="entry name" value="YVTN repeat-like/Quinoprotein amine dehydrogenase"/>
    <property type="match status" value="1"/>
</dbReference>
<keyword evidence="2" id="KW-0313">Glucose metabolism</keyword>
<dbReference type="PANTHER" id="PTHR30344">
    <property type="entry name" value="6-PHOSPHOGLUCONOLACTONASE-RELATED"/>
    <property type="match status" value="1"/>
</dbReference>
<keyword evidence="2" id="KW-0119">Carbohydrate metabolism</keyword>
<dbReference type="InterPro" id="IPR050282">
    <property type="entry name" value="Cycloisomerase_2"/>
</dbReference>
<name>A0AA37STA1_9BACT</name>
<dbReference type="InterPro" id="IPR011048">
    <property type="entry name" value="Haem_d1_sf"/>
</dbReference>
<accession>A0AA37STA1</accession>
<comment type="caution">
    <text evidence="3">The sequence shown here is derived from an EMBL/GenBank/DDBJ whole genome shotgun (WGS) entry which is preliminary data.</text>
</comment>
<keyword evidence="4" id="KW-1185">Reference proteome</keyword>
<evidence type="ECO:0000256" key="1">
    <source>
        <dbReference type="ARBA" id="ARBA00005564"/>
    </source>
</evidence>
<dbReference type="InterPro" id="IPR015943">
    <property type="entry name" value="WD40/YVTN_repeat-like_dom_sf"/>
</dbReference>
<dbReference type="Proteomes" id="UP001156666">
    <property type="component" value="Unassembled WGS sequence"/>
</dbReference>
<evidence type="ECO:0000256" key="2">
    <source>
        <dbReference type="ARBA" id="ARBA00022526"/>
    </source>
</evidence>
<dbReference type="GO" id="GO:0006006">
    <property type="term" value="P:glucose metabolic process"/>
    <property type="evidence" value="ECO:0007669"/>
    <property type="project" value="UniProtKB-KW"/>
</dbReference>
<dbReference type="RefSeq" id="WP_235293380.1">
    <property type="nucleotide sequence ID" value="NZ_BSOH01000037.1"/>
</dbReference>
<protein>
    <submittedName>
        <fullName evidence="3">6-phosphogluconolactonase</fullName>
    </submittedName>
</protein>
<dbReference type="Pfam" id="PF10282">
    <property type="entry name" value="Lactonase"/>
    <property type="match status" value="1"/>
</dbReference>
<dbReference type="GO" id="GO:0005829">
    <property type="term" value="C:cytosol"/>
    <property type="evidence" value="ECO:0007669"/>
    <property type="project" value="TreeGrafter"/>
</dbReference>
<dbReference type="AlphaFoldDB" id="A0AA37STA1"/>
<reference evidence="3" key="1">
    <citation type="journal article" date="2014" name="Int. J. Syst. Evol. Microbiol.">
        <title>Complete genome sequence of Corynebacterium casei LMG S-19264T (=DSM 44701T), isolated from a smear-ripened cheese.</title>
        <authorList>
            <consortium name="US DOE Joint Genome Institute (JGI-PGF)"/>
            <person name="Walter F."/>
            <person name="Albersmeier A."/>
            <person name="Kalinowski J."/>
            <person name="Ruckert C."/>
        </authorList>
    </citation>
    <scope>NUCLEOTIDE SEQUENCE</scope>
    <source>
        <strain evidence="3">NBRC 108769</strain>
    </source>
</reference>
<dbReference type="SUPFAM" id="SSF51004">
    <property type="entry name" value="C-terminal (heme d1) domain of cytochrome cd1-nitrite reductase"/>
    <property type="match status" value="1"/>
</dbReference>
<evidence type="ECO:0000313" key="4">
    <source>
        <dbReference type="Proteomes" id="UP001156666"/>
    </source>
</evidence>
<dbReference type="GO" id="GO:0017057">
    <property type="term" value="F:6-phosphogluconolactonase activity"/>
    <property type="evidence" value="ECO:0007669"/>
    <property type="project" value="TreeGrafter"/>
</dbReference>
<reference evidence="3" key="2">
    <citation type="submission" date="2023-01" db="EMBL/GenBank/DDBJ databases">
        <title>Draft genome sequence of Portibacter lacus strain NBRC 108769.</title>
        <authorList>
            <person name="Sun Q."/>
            <person name="Mori K."/>
        </authorList>
    </citation>
    <scope>NUCLEOTIDE SEQUENCE</scope>
    <source>
        <strain evidence="3">NBRC 108769</strain>
    </source>
</reference>
<organism evidence="3 4">
    <name type="scientific">Portibacter lacus</name>
    <dbReference type="NCBI Taxonomy" id="1099794"/>
    <lineage>
        <taxon>Bacteria</taxon>
        <taxon>Pseudomonadati</taxon>
        <taxon>Bacteroidota</taxon>
        <taxon>Saprospiria</taxon>
        <taxon>Saprospirales</taxon>
        <taxon>Haliscomenobacteraceae</taxon>
        <taxon>Portibacter</taxon>
    </lineage>
</organism>
<evidence type="ECO:0000313" key="3">
    <source>
        <dbReference type="EMBL" id="GLR19852.1"/>
    </source>
</evidence>
<dbReference type="PANTHER" id="PTHR30344:SF1">
    <property type="entry name" value="6-PHOSPHOGLUCONOLACTONASE"/>
    <property type="match status" value="1"/>
</dbReference>
<proteinExistence type="inferred from homology"/>